<evidence type="ECO:0000256" key="7">
    <source>
        <dbReference type="ARBA" id="ARBA00023136"/>
    </source>
</evidence>
<evidence type="ECO:0000256" key="8">
    <source>
        <dbReference type="SAM" id="MobiDB-lite"/>
    </source>
</evidence>
<dbReference type="Gene3D" id="3.40.50.2000">
    <property type="entry name" value="Glycogen Phosphorylase B"/>
    <property type="match status" value="1"/>
</dbReference>
<evidence type="ECO:0000256" key="5">
    <source>
        <dbReference type="ARBA" id="ARBA00022824"/>
    </source>
</evidence>
<keyword evidence="7" id="KW-0472">Membrane</keyword>
<evidence type="ECO:0000256" key="2">
    <source>
        <dbReference type="ARBA" id="ARBA00009731"/>
    </source>
</evidence>
<protein>
    <recommendedName>
        <fullName evidence="3">UDP-N-acetylglucosamine transferase subunit ALG14</fullName>
    </recommendedName>
</protein>
<feature type="compositionally biased region" description="Low complexity" evidence="8">
    <location>
        <begin position="43"/>
        <end position="53"/>
    </location>
</feature>
<dbReference type="RefSeq" id="XP_009836891.1">
    <property type="nucleotide sequence ID" value="XM_009838589.1"/>
</dbReference>
<dbReference type="AlphaFoldDB" id="W4G189"/>
<dbReference type="EMBL" id="KI913148">
    <property type="protein sequence ID" value="ETV73465.1"/>
    <property type="molecule type" value="Genomic_DNA"/>
</dbReference>
<dbReference type="Pfam" id="PF08660">
    <property type="entry name" value="Alg14"/>
    <property type="match status" value="1"/>
</dbReference>
<comment type="similarity">
    <text evidence="2">Belongs to the ALG14 family.</text>
</comment>
<keyword evidence="6" id="KW-1133">Transmembrane helix</keyword>
<proteinExistence type="inferred from homology"/>
<dbReference type="GO" id="GO:0043541">
    <property type="term" value="C:UDP-N-acetylglucosamine transferase complex"/>
    <property type="evidence" value="ECO:0007669"/>
    <property type="project" value="TreeGrafter"/>
</dbReference>
<accession>W4G189</accession>
<dbReference type="GeneID" id="20813593"/>
<dbReference type="GO" id="GO:0004577">
    <property type="term" value="F:N-acetylglucosaminyldiphosphodolichol N-acetylglucosaminyltransferase activity"/>
    <property type="evidence" value="ECO:0007669"/>
    <property type="project" value="TreeGrafter"/>
</dbReference>
<keyword evidence="5" id="KW-0256">Endoplasmic reticulum</keyword>
<evidence type="ECO:0000256" key="1">
    <source>
        <dbReference type="ARBA" id="ARBA00004389"/>
    </source>
</evidence>
<dbReference type="InterPro" id="IPR013969">
    <property type="entry name" value="Oligosacch_biosynth_Alg14"/>
</dbReference>
<dbReference type="PANTHER" id="PTHR12154">
    <property type="entry name" value="GLYCOSYL TRANSFERASE-RELATED"/>
    <property type="match status" value="1"/>
</dbReference>
<gene>
    <name evidence="9" type="ORF">H257_11597</name>
</gene>
<comment type="subcellular location">
    <subcellularLocation>
        <location evidence="1">Endoplasmic reticulum membrane</location>
        <topology evidence="1">Single-pass membrane protein</topology>
    </subcellularLocation>
</comment>
<reference evidence="9" key="1">
    <citation type="submission" date="2013-12" db="EMBL/GenBank/DDBJ databases">
        <title>The Genome Sequence of Aphanomyces astaci APO3.</title>
        <authorList>
            <consortium name="The Broad Institute Genomics Platform"/>
            <person name="Russ C."/>
            <person name="Tyler B."/>
            <person name="van West P."/>
            <person name="Dieguez-Uribeondo J."/>
            <person name="Young S.K."/>
            <person name="Zeng Q."/>
            <person name="Gargeya S."/>
            <person name="Fitzgerald M."/>
            <person name="Abouelleil A."/>
            <person name="Alvarado L."/>
            <person name="Chapman S.B."/>
            <person name="Gainer-Dewar J."/>
            <person name="Goldberg J."/>
            <person name="Griggs A."/>
            <person name="Gujja S."/>
            <person name="Hansen M."/>
            <person name="Howarth C."/>
            <person name="Imamovic A."/>
            <person name="Ireland A."/>
            <person name="Larimer J."/>
            <person name="McCowan C."/>
            <person name="Murphy C."/>
            <person name="Pearson M."/>
            <person name="Poon T.W."/>
            <person name="Priest M."/>
            <person name="Roberts A."/>
            <person name="Saif S."/>
            <person name="Shea T."/>
            <person name="Sykes S."/>
            <person name="Wortman J."/>
            <person name="Nusbaum C."/>
            <person name="Birren B."/>
        </authorList>
    </citation>
    <scope>NUCLEOTIDE SEQUENCE [LARGE SCALE GENOMIC DNA]</scope>
    <source>
        <strain evidence="9">APO3</strain>
    </source>
</reference>
<evidence type="ECO:0000256" key="4">
    <source>
        <dbReference type="ARBA" id="ARBA00022692"/>
    </source>
</evidence>
<dbReference type="GO" id="GO:0006488">
    <property type="term" value="P:dolichol-linked oligosaccharide biosynthetic process"/>
    <property type="evidence" value="ECO:0007669"/>
    <property type="project" value="InterPro"/>
</dbReference>
<evidence type="ECO:0000256" key="3">
    <source>
        <dbReference type="ARBA" id="ARBA00017467"/>
    </source>
</evidence>
<feature type="region of interest" description="Disordered" evidence="8">
    <location>
        <begin position="33"/>
        <end position="53"/>
    </location>
</feature>
<evidence type="ECO:0000256" key="6">
    <source>
        <dbReference type="ARBA" id="ARBA00022989"/>
    </source>
</evidence>
<organism evidence="9">
    <name type="scientific">Aphanomyces astaci</name>
    <name type="common">Crayfish plague agent</name>
    <dbReference type="NCBI Taxonomy" id="112090"/>
    <lineage>
        <taxon>Eukaryota</taxon>
        <taxon>Sar</taxon>
        <taxon>Stramenopiles</taxon>
        <taxon>Oomycota</taxon>
        <taxon>Saprolegniomycetes</taxon>
        <taxon>Saprolegniales</taxon>
        <taxon>Verrucalvaceae</taxon>
        <taxon>Aphanomyces</taxon>
    </lineage>
</organism>
<keyword evidence="4" id="KW-0812">Transmembrane</keyword>
<dbReference type="PANTHER" id="PTHR12154:SF4">
    <property type="entry name" value="UDP-N-ACETYLGLUCOSAMINE TRANSFERASE SUBUNIT ALG14 HOMOLOG"/>
    <property type="match status" value="1"/>
</dbReference>
<sequence>MLQASIVVAVVAVAVCLWRVWCILPRRNGATSSSLLHTPGKPSSGNQTSTTSGSTARTLVVLGSGGHTTEMLKLIKRLSMDTYAPLAFVVAASDHTSEEKARVERKDDGPLHFYTIPRSREVGQSWVSTVFTTAYSFLYSVWVVFHFQPDVLVCNGPGTCIPICAALLVRRFLGHQPSSKLIFCESFARVQRLSLSGRLLYHVADAFVVHWPQLQAKYPHATYLGTIC</sequence>
<evidence type="ECO:0000313" key="9">
    <source>
        <dbReference type="EMBL" id="ETV73465.1"/>
    </source>
</evidence>
<name>W4G189_APHAT</name>
<dbReference type="VEuPathDB" id="FungiDB:H257_11597"/>
<dbReference type="OrthoDB" id="17098at2759"/>